<dbReference type="GO" id="GO:0051082">
    <property type="term" value="F:unfolded protein binding"/>
    <property type="evidence" value="ECO:0007669"/>
    <property type="project" value="InterPro"/>
</dbReference>
<feature type="compositionally biased region" description="Basic and acidic residues" evidence="3">
    <location>
        <begin position="9"/>
        <end position="19"/>
    </location>
</feature>
<keyword evidence="2" id="KW-0863">Zinc-finger</keyword>
<dbReference type="GO" id="GO:0042026">
    <property type="term" value="P:protein refolding"/>
    <property type="evidence" value="ECO:0007669"/>
    <property type="project" value="TreeGrafter"/>
</dbReference>
<dbReference type="Pfam" id="PF00684">
    <property type="entry name" value="DnaJ_CXXCXGXG"/>
    <property type="match status" value="1"/>
</dbReference>
<dbReference type="GO" id="GO:0031072">
    <property type="term" value="F:heat shock protein binding"/>
    <property type="evidence" value="ECO:0007669"/>
    <property type="project" value="InterPro"/>
</dbReference>
<dbReference type="GO" id="GO:0008270">
    <property type="term" value="F:zinc ion binding"/>
    <property type="evidence" value="ECO:0007669"/>
    <property type="project" value="UniProtKB-KW"/>
</dbReference>
<keyword evidence="1" id="KW-0143">Chaperone</keyword>
<dbReference type="InterPro" id="IPR001305">
    <property type="entry name" value="HSP_DnaJ_Cys-rich_dom"/>
</dbReference>
<name>A0AA41Q8F6_9ACTN</name>
<evidence type="ECO:0000313" key="6">
    <source>
        <dbReference type="Proteomes" id="UP001165378"/>
    </source>
</evidence>
<feature type="zinc finger region" description="CR-type" evidence="2">
    <location>
        <begin position="28"/>
        <end position="107"/>
    </location>
</feature>
<keyword evidence="6" id="KW-1185">Reference proteome</keyword>
<evidence type="ECO:0000259" key="4">
    <source>
        <dbReference type="PROSITE" id="PS51188"/>
    </source>
</evidence>
<dbReference type="InterPro" id="IPR008971">
    <property type="entry name" value="HSP40/DnaJ_pept-bd"/>
</dbReference>
<dbReference type="EMBL" id="JAKFHA010000051">
    <property type="protein sequence ID" value="MCF2533523.1"/>
    <property type="molecule type" value="Genomic_DNA"/>
</dbReference>
<proteinExistence type="predicted"/>
<dbReference type="GO" id="GO:0005737">
    <property type="term" value="C:cytoplasm"/>
    <property type="evidence" value="ECO:0007669"/>
    <property type="project" value="TreeGrafter"/>
</dbReference>
<accession>A0AA41Q8F6</accession>
<dbReference type="AlphaFoldDB" id="A0AA41Q8F6"/>
<evidence type="ECO:0000256" key="1">
    <source>
        <dbReference type="ARBA" id="ARBA00023186"/>
    </source>
</evidence>
<evidence type="ECO:0000256" key="2">
    <source>
        <dbReference type="PROSITE-ProRule" id="PRU00546"/>
    </source>
</evidence>
<dbReference type="PROSITE" id="PS51188">
    <property type="entry name" value="ZF_CR"/>
    <property type="match status" value="1"/>
</dbReference>
<evidence type="ECO:0000313" key="5">
    <source>
        <dbReference type="EMBL" id="MCF2533523.1"/>
    </source>
</evidence>
<keyword evidence="2" id="KW-0479">Metal-binding</keyword>
<dbReference type="RefSeq" id="WP_235058297.1">
    <property type="nucleotide sequence ID" value="NZ_JAKFHA010000051.1"/>
</dbReference>
<dbReference type="PANTHER" id="PTHR43096:SF52">
    <property type="entry name" value="DNAJ HOMOLOG 1, MITOCHONDRIAL-RELATED"/>
    <property type="match status" value="1"/>
</dbReference>
<feature type="region of interest" description="Disordered" evidence="3">
    <location>
        <begin position="1"/>
        <end position="27"/>
    </location>
</feature>
<protein>
    <recommendedName>
        <fullName evidence="4">CR-type domain-containing protein</fullName>
    </recommendedName>
</protein>
<reference evidence="5" key="1">
    <citation type="submission" date="2022-01" db="EMBL/GenBank/DDBJ databases">
        <title>Genome-Based Taxonomic Classification of the Phylum Actinobacteria.</title>
        <authorList>
            <person name="Gao Y."/>
        </authorList>
    </citation>
    <scope>NUCLEOTIDE SEQUENCE</scope>
    <source>
        <strain evidence="5">KLBMP 8922</strain>
    </source>
</reference>
<evidence type="ECO:0000256" key="3">
    <source>
        <dbReference type="SAM" id="MobiDB-lite"/>
    </source>
</evidence>
<dbReference type="Proteomes" id="UP001165378">
    <property type="component" value="Unassembled WGS sequence"/>
</dbReference>
<organism evidence="5 6">
    <name type="scientific">Yinghuangia soli</name>
    <dbReference type="NCBI Taxonomy" id="2908204"/>
    <lineage>
        <taxon>Bacteria</taxon>
        <taxon>Bacillati</taxon>
        <taxon>Actinomycetota</taxon>
        <taxon>Actinomycetes</taxon>
        <taxon>Kitasatosporales</taxon>
        <taxon>Streptomycetaceae</taxon>
        <taxon>Yinghuangia</taxon>
    </lineage>
</organism>
<gene>
    <name evidence="5" type="ORF">LZ495_40780</name>
</gene>
<feature type="domain" description="CR-type" evidence="4">
    <location>
        <begin position="28"/>
        <end position="107"/>
    </location>
</feature>
<dbReference type="SUPFAM" id="SSF49493">
    <property type="entry name" value="HSP40/DnaJ peptide-binding domain"/>
    <property type="match status" value="1"/>
</dbReference>
<dbReference type="Gene3D" id="2.60.260.20">
    <property type="entry name" value="Urease metallochaperone UreE, N-terminal domain"/>
    <property type="match status" value="1"/>
</dbReference>
<comment type="caution">
    <text evidence="5">The sequence shown here is derived from an EMBL/GenBank/DDBJ whole genome shotgun (WGS) entry which is preliminary data.</text>
</comment>
<dbReference type="SUPFAM" id="SSF57938">
    <property type="entry name" value="DnaJ/Hsp40 cysteine-rich domain"/>
    <property type="match status" value="1"/>
</dbReference>
<dbReference type="PANTHER" id="PTHR43096">
    <property type="entry name" value="DNAJ HOMOLOG 1, MITOCHONDRIAL-RELATED"/>
    <property type="match status" value="1"/>
</dbReference>
<keyword evidence="2" id="KW-0862">Zinc</keyword>
<dbReference type="Gene3D" id="6.20.20.10">
    <property type="match status" value="1"/>
</dbReference>
<sequence length="153" mass="15986">MYPLKRVRPGADVRLRVEPDSEPPAPEGRALEIVVEMPVPCTDCAGTGSASKADPGGICPDCRGDGRARTRFLGRPDNIPCGTCRGYGDVLPDPCATCSATGRVVAPREVRVRIPSDVPTGAVIRLRAEGEAGCSGGPPGDLYIEIGQSNSRT</sequence>
<dbReference type="InterPro" id="IPR036410">
    <property type="entry name" value="HSP_DnaJ_Cys-rich_dom_sf"/>
</dbReference>
<dbReference type="CDD" id="cd10719">
    <property type="entry name" value="DnaJ_zf"/>
    <property type="match status" value="1"/>
</dbReference>